<evidence type="ECO:0000313" key="2">
    <source>
        <dbReference type="Proteomes" id="UP000321363"/>
    </source>
</evidence>
<comment type="caution">
    <text evidence="1">The sequence shown here is derived from an EMBL/GenBank/DDBJ whole genome shotgun (WGS) entry which is preliminary data.</text>
</comment>
<dbReference type="OrthoDB" id="2858555at2"/>
<name>A0A5C6VK46_9BACI</name>
<protein>
    <submittedName>
        <fullName evidence="1">Uncharacterized protein</fullName>
    </submittedName>
</protein>
<sequence length="136" mass="16432">MIPFKLKSIKSDQHTLSKRRNKKEVILRLAERTLADTLYYNYRILLNATVEIQYETFDKNNILRITFQLKQKNLSITYFEWDHLQHHFKQVPLDDETFSSYPIQSILHNLNFTGEKHFSYVINSQQHLPDFSEKKR</sequence>
<reference evidence="1 2" key="1">
    <citation type="journal article" date="2005" name="Int. J. Syst. Evol. Microbiol.">
        <title>Bacillus litoralis sp. nov., isolated from a tidal flat of the Yellow Sea in Korea.</title>
        <authorList>
            <person name="Yoon J.H."/>
            <person name="Oh T.K."/>
        </authorList>
    </citation>
    <scope>NUCLEOTIDE SEQUENCE [LARGE SCALE GENOMIC DNA]</scope>
    <source>
        <strain evidence="1 2">SW-211</strain>
    </source>
</reference>
<accession>A0A5C6VK46</accession>
<dbReference type="AlphaFoldDB" id="A0A5C6VK46"/>
<organism evidence="1 2">
    <name type="scientific">Metabacillus litoralis</name>
    <dbReference type="NCBI Taxonomy" id="152268"/>
    <lineage>
        <taxon>Bacteria</taxon>
        <taxon>Bacillati</taxon>
        <taxon>Bacillota</taxon>
        <taxon>Bacilli</taxon>
        <taxon>Bacillales</taxon>
        <taxon>Bacillaceae</taxon>
        <taxon>Metabacillus</taxon>
    </lineage>
</organism>
<dbReference type="EMBL" id="VOQF01000014">
    <property type="protein sequence ID" value="TXC85942.1"/>
    <property type="molecule type" value="Genomic_DNA"/>
</dbReference>
<keyword evidence="2" id="KW-1185">Reference proteome</keyword>
<dbReference type="Proteomes" id="UP000321363">
    <property type="component" value="Unassembled WGS sequence"/>
</dbReference>
<gene>
    <name evidence="1" type="ORF">FS935_19130</name>
</gene>
<proteinExistence type="predicted"/>
<dbReference type="RefSeq" id="WP_146950258.1">
    <property type="nucleotide sequence ID" value="NZ_VOQF01000014.1"/>
</dbReference>
<evidence type="ECO:0000313" key="1">
    <source>
        <dbReference type="EMBL" id="TXC85942.1"/>
    </source>
</evidence>